<dbReference type="CDD" id="cd00155">
    <property type="entry name" value="RasGEF"/>
    <property type="match status" value="1"/>
</dbReference>
<dbReference type="InterPro" id="IPR008937">
    <property type="entry name" value="Ras-like_GEF"/>
</dbReference>
<dbReference type="GO" id="GO:0007265">
    <property type="term" value="P:Ras protein signal transduction"/>
    <property type="evidence" value="ECO:0007669"/>
    <property type="project" value="TreeGrafter"/>
</dbReference>
<evidence type="ECO:0000259" key="6">
    <source>
        <dbReference type="PROSITE" id="PS50212"/>
    </source>
</evidence>
<dbReference type="InterPro" id="IPR001895">
    <property type="entry name" value="RASGEF_cat_dom"/>
</dbReference>
<dbReference type="PROSITE" id="PS50212">
    <property type="entry name" value="RASGEF_NTER"/>
    <property type="match status" value="1"/>
</dbReference>
<evidence type="ECO:0000256" key="1">
    <source>
        <dbReference type="ARBA" id="ARBA00022658"/>
    </source>
</evidence>
<evidence type="ECO:0000313" key="7">
    <source>
        <dbReference type="Ensembl" id="ENSATEP00000061971.1"/>
    </source>
</evidence>
<feature type="region of interest" description="Disordered" evidence="4">
    <location>
        <begin position="358"/>
        <end position="432"/>
    </location>
</feature>
<keyword evidence="8" id="KW-1185">Reference proteome</keyword>
<feature type="region of interest" description="Disordered" evidence="4">
    <location>
        <begin position="1"/>
        <end position="56"/>
    </location>
</feature>
<feature type="compositionally biased region" description="Basic and acidic residues" evidence="4">
    <location>
        <begin position="203"/>
        <end position="212"/>
    </location>
</feature>
<reference evidence="7" key="3">
    <citation type="submission" date="2025-09" db="UniProtKB">
        <authorList>
            <consortium name="Ensembl"/>
        </authorList>
    </citation>
    <scope>IDENTIFICATION</scope>
</reference>
<feature type="region of interest" description="Disordered" evidence="4">
    <location>
        <begin position="295"/>
        <end position="343"/>
    </location>
</feature>
<dbReference type="FunFam" id="1.10.840.10:FF:000009">
    <property type="entry name" value="rap guanine nucleotide exchange factor 1"/>
    <property type="match status" value="1"/>
</dbReference>
<dbReference type="Ensembl" id="ENSATET00000039041.2">
    <property type="protein sequence ID" value="ENSATEP00000061971.1"/>
    <property type="gene ID" value="ENSATEG00000012889.3"/>
</dbReference>
<accession>A0A7N6FHH5</accession>
<dbReference type="SMART" id="SM00229">
    <property type="entry name" value="RasGEFN"/>
    <property type="match status" value="1"/>
</dbReference>
<dbReference type="Pfam" id="PF00618">
    <property type="entry name" value="RasGEF_N"/>
    <property type="match status" value="1"/>
</dbReference>
<dbReference type="InterPro" id="IPR023578">
    <property type="entry name" value="Ras_GEF_dom_sf"/>
</dbReference>
<sequence length="1030" mass="116868">GRGKIDSQRSHLSSFTMKLKDKFHSPKIKRIPSKKGKQQQHEPPAKCTEKPVNKKVSRLEEHEKEVVSALRYFKTIVDKMVVEKKVLEMLPGSASKVLEAILPLVQVEARIQHSSALSSCHNRVYQSLANLIRWADQVMLDGIDLEDKENVASVTSVIKAVLDGVKELVKLTIEKQEHPSPTTPNKPTPPATTAESVSSEMPLIDREQEVSHKTSPAATPAEAASEIPDEDVAPPKPPLPEVKMAELSPPPALPPKKRQSAPSPTRVAVVAPMSRGSSLPCSVHRQDYEQEFLQRRFSGGSQSYGGDSPRLSPCSSMGKLSKSDEQLSSMEQDSGQCSRNTSCETLEHYDPDYDFLHQDLSAGENLPPIPVGGCLSPLPESHSDAPPSQNPPEYWTNQTNPLQSSRVSAPPALPQKQRRNTQTSPFPDGSSRVLYERYPSQYDNLSEEELHPTPPFPLFTPISPMPQTNGSVFVTQYVASENADVSPPPLPEKKSRHILQYMQFVEDYSEPQPSVFYQMPQSESIYEQRNKRFQEVYGFNDSFSSTDSVHEPMQPPALPPKQRQLSESANDEGGEGEYVNLYSSNQANGELYFCVDDDRGVYVCYRRQKSAESAGSDEEDVDELSLVDHKEIMNRITLKQENDDGPDVRAGSGDILLVHATETDRKDLVLYCEAFLTTYRTFITPEDLIKNTYTRFCHSPDTFKKRVSKNTFFVLVRVVDELCLVELTEDILKQLMDLVFTLVCNGELSLARVLRKNILDKVEQKKLLRYTNSLKPLAARGVSARPGTLHDFRSHEIADQLTLLDAELFYKIEIPEVLLWAKEQNEEKSPNLTQFTEHFNNMSYWVRSLIIQQEKAQDREKLLLKFIKIMKHLRKLNNFNSYLAILSALDSAPIRRLEWQKQTSEGLEEYCTLIDSSSSFRAYRAALAEVEPPCIPYLGLILQDLTFVHLGNPDLIDGKVNFSKRWQQFNILDSMRRFQQVHYELKRNEDIVSFFNDFSDHLAEEALWELSLKIKPRNITRRKTDREEKT</sequence>
<feature type="compositionally biased region" description="Pro residues" evidence="4">
    <location>
        <begin position="181"/>
        <end position="190"/>
    </location>
</feature>
<name>A0A7N6FHH5_ANATE</name>
<evidence type="ECO:0000259" key="5">
    <source>
        <dbReference type="PROSITE" id="PS50009"/>
    </source>
</evidence>
<protein>
    <recommendedName>
        <fullName evidence="2">CRK SH3-binding GNRP</fullName>
    </recommendedName>
</protein>
<reference evidence="7" key="2">
    <citation type="submission" date="2025-08" db="UniProtKB">
        <authorList>
            <consortium name="Ensembl"/>
        </authorList>
    </citation>
    <scope>IDENTIFICATION</scope>
</reference>
<dbReference type="PROSITE" id="PS50009">
    <property type="entry name" value="RASGEF_CAT"/>
    <property type="match status" value="1"/>
</dbReference>
<dbReference type="AlphaFoldDB" id="A0A7N6FHH5"/>
<dbReference type="CDD" id="cd06224">
    <property type="entry name" value="REM"/>
    <property type="match status" value="1"/>
</dbReference>
<feature type="compositionally biased region" description="Polar residues" evidence="4">
    <location>
        <begin position="395"/>
        <end position="407"/>
    </location>
</feature>
<evidence type="ECO:0000256" key="4">
    <source>
        <dbReference type="SAM" id="MobiDB-lite"/>
    </source>
</evidence>
<evidence type="ECO:0000256" key="3">
    <source>
        <dbReference type="PROSITE-ProRule" id="PRU00168"/>
    </source>
</evidence>
<dbReference type="InterPro" id="IPR036964">
    <property type="entry name" value="RASGEF_cat_dom_sf"/>
</dbReference>
<feature type="region of interest" description="Disordered" evidence="4">
    <location>
        <begin position="545"/>
        <end position="575"/>
    </location>
</feature>
<dbReference type="PANTHER" id="PTHR23113:SF224">
    <property type="entry name" value="RAP GUANINE NUCLEOTIDE EXCHANGE FACTOR 1"/>
    <property type="match status" value="1"/>
</dbReference>
<dbReference type="GO" id="GO:0005085">
    <property type="term" value="F:guanyl-nucleotide exchange factor activity"/>
    <property type="evidence" value="ECO:0007669"/>
    <property type="project" value="UniProtKB-KW"/>
</dbReference>
<dbReference type="InterPro" id="IPR019804">
    <property type="entry name" value="Ras_G-nucl-exch_fac_CS"/>
</dbReference>
<dbReference type="SUPFAM" id="SSF48366">
    <property type="entry name" value="Ras GEF"/>
    <property type="match status" value="1"/>
</dbReference>
<reference evidence="7" key="1">
    <citation type="submission" date="2021-04" db="EMBL/GenBank/DDBJ databases">
        <authorList>
            <consortium name="Wellcome Sanger Institute Data Sharing"/>
        </authorList>
    </citation>
    <scope>NUCLEOTIDE SEQUENCE [LARGE SCALE GENOMIC DNA]</scope>
</reference>
<proteinExistence type="predicted"/>
<dbReference type="GO" id="GO:0005886">
    <property type="term" value="C:plasma membrane"/>
    <property type="evidence" value="ECO:0007669"/>
    <property type="project" value="TreeGrafter"/>
</dbReference>
<feature type="compositionally biased region" description="Basic residues" evidence="4">
    <location>
        <begin position="25"/>
        <end position="38"/>
    </location>
</feature>
<dbReference type="Pfam" id="PF00617">
    <property type="entry name" value="RasGEF"/>
    <property type="match status" value="1"/>
</dbReference>
<evidence type="ECO:0000313" key="8">
    <source>
        <dbReference type="Proteomes" id="UP000265040"/>
    </source>
</evidence>
<organism evidence="7 8">
    <name type="scientific">Anabas testudineus</name>
    <name type="common">Climbing perch</name>
    <name type="synonym">Anthias testudineus</name>
    <dbReference type="NCBI Taxonomy" id="64144"/>
    <lineage>
        <taxon>Eukaryota</taxon>
        <taxon>Metazoa</taxon>
        <taxon>Chordata</taxon>
        <taxon>Craniata</taxon>
        <taxon>Vertebrata</taxon>
        <taxon>Euteleostomi</taxon>
        <taxon>Actinopterygii</taxon>
        <taxon>Neopterygii</taxon>
        <taxon>Teleostei</taxon>
        <taxon>Neoteleostei</taxon>
        <taxon>Acanthomorphata</taxon>
        <taxon>Anabantaria</taxon>
        <taxon>Anabantiformes</taxon>
        <taxon>Anabantoidei</taxon>
        <taxon>Anabantidae</taxon>
        <taxon>Anabas</taxon>
    </lineage>
</organism>
<dbReference type="SMART" id="SM00147">
    <property type="entry name" value="RasGEF"/>
    <property type="match status" value="1"/>
</dbReference>
<feature type="region of interest" description="Disordered" evidence="4">
    <location>
        <begin position="173"/>
        <end position="282"/>
    </location>
</feature>
<feature type="compositionally biased region" description="Basic and acidic residues" evidence="4">
    <location>
        <begin position="39"/>
        <end position="56"/>
    </location>
</feature>
<dbReference type="PROSITE" id="PS00720">
    <property type="entry name" value="RASGEF"/>
    <property type="match status" value="1"/>
</dbReference>
<keyword evidence="1 3" id="KW-0344">Guanine-nucleotide releasing factor</keyword>
<evidence type="ECO:0000256" key="2">
    <source>
        <dbReference type="ARBA" id="ARBA00083313"/>
    </source>
</evidence>
<feature type="domain" description="Ras-GEF" evidence="5">
    <location>
        <begin position="793"/>
        <end position="1017"/>
    </location>
</feature>
<feature type="compositionally biased region" description="Polar residues" evidence="4">
    <location>
        <begin position="326"/>
        <end position="343"/>
    </location>
</feature>
<dbReference type="GeneTree" id="ENSGT00940000156235"/>
<dbReference type="Gene3D" id="1.20.870.10">
    <property type="entry name" value="Son of sevenless (SoS) protein Chain: S domain 1"/>
    <property type="match status" value="1"/>
</dbReference>
<dbReference type="PANTHER" id="PTHR23113">
    <property type="entry name" value="GUANINE NUCLEOTIDE EXCHANGE FACTOR"/>
    <property type="match status" value="1"/>
</dbReference>
<feature type="compositionally biased region" description="Low complexity" evidence="4">
    <location>
        <begin position="214"/>
        <end position="226"/>
    </location>
</feature>
<feature type="domain" description="N-terminal Ras-GEF" evidence="6">
    <location>
        <begin position="644"/>
        <end position="763"/>
    </location>
</feature>
<dbReference type="Gene3D" id="1.10.840.10">
    <property type="entry name" value="Ras guanine-nucleotide exchange factors catalytic domain"/>
    <property type="match status" value="1"/>
</dbReference>
<dbReference type="InterPro" id="IPR000651">
    <property type="entry name" value="Ras-like_Gua-exchang_fac_N"/>
</dbReference>
<dbReference type="Proteomes" id="UP000265040">
    <property type="component" value="Chromosome 12"/>
</dbReference>